<dbReference type="AlphaFoldDB" id="A0AAV2IHZ6"/>
<keyword evidence="3" id="KW-0862">Zinc</keyword>
<dbReference type="Pfam" id="PF04500">
    <property type="entry name" value="FLYWCH"/>
    <property type="match status" value="1"/>
</dbReference>
<evidence type="ECO:0000256" key="2">
    <source>
        <dbReference type="ARBA" id="ARBA00022771"/>
    </source>
</evidence>
<proteinExistence type="predicted"/>
<evidence type="ECO:0000313" key="5">
    <source>
        <dbReference type="EMBL" id="CAL1545813.1"/>
    </source>
</evidence>
<dbReference type="InterPro" id="IPR007588">
    <property type="entry name" value="Znf_FLYWCH"/>
</dbReference>
<dbReference type="EMBL" id="CAXITT010000736">
    <property type="protein sequence ID" value="CAL1545813.1"/>
    <property type="molecule type" value="Genomic_DNA"/>
</dbReference>
<evidence type="ECO:0000313" key="6">
    <source>
        <dbReference type="Proteomes" id="UP001497497"/>
    </source>
</evidence>
<protein>
    <recommendedName>
        <fullName evidence="4">FLYWCH-type domain-containing protein</fullName>
    </recommendedName>
</protein>
<keyword evidence="2" id="KW-0863">Zinc-finger</keyword>
<dbReference type="Gene3D" id="2.20.25.240">
    <property type="match status" value="1"/>
</dbReference>
<keyword evidence="6" id="KW-1185">Reference proteome</keyword>
<evidence type="ECO:0000256" key="3">
    <source>
        <dbReference type="ARBA" id="ARBA00022833"/>
    </source>
</evidence>
<organism evidence="5 6">
    <name type="scientific">Lymnaea stagnalis</name>
    <name type="common">Great pond snail</name>
    <name type="synonym">Helix stagnalis</name>
    <dbReference type="NCBI Taxonomy" id="6523"/>
    <lineage>
        <taxon>Eukaryota</taxon>
        <taxon>Metazoa</taxon>
        <taxon>Spiralia</taxon>
        <taxon>Lophotrochozoa</taxon>
        <taxon>Mollusca</taxon>
        <taxon>Gastropoda</taxon>
        <taxon>Heterobranchia</taxon>
        <taxon>Euthyneura</taxon>
        <taxon>Panpulmonata</taxon>
        <taxon>Hygrophila</taxon>
        <taxon>Lymnaeoidea</taxon>
        <taxon>Lymnaeidae</taxon>
        <taxon>Lymnaea</taxon>
    </lineage>
</organism>
<accession>A0AAV2IHZ6</accession>
<gene>
    <name evidence="5" type="ORF">GSLYS_00019190001</name>
</gene>
<feature type="domain" description="FLYWCH-type" evidence="4">
    <location>
        <begin position="3"/>
        <end position="54"/>
    </location>
</feature>
<name>A0AAV2IHZ6_LYMST</name>
<keyword evidence="1" id="KW-0479">Metal-binding</keyword>
<dbReference type="GO" id="GO:0008270">
    <property type="term" value="F:zinc ion binding"/>
    <property type="evidence" value="ECO:0007669"/>
    <property type="project" value="UniProtKB-KW"/>
</dbReference>
<evidence type="ECO:0000256" key="1">
    <source>
        <dbReference type="ARBA" id="ARBA00022723"/>
    </source>
</evidence>
<dbReference type="Proteomes" id="UP001497497">
    <property type="component" value="Unassembled WGS sequence"/>
</dbReference>
<evidence type="ECO:0000259" key="4">
    <source>
        <dbReference type="Pfam" id="PF04500"/>
    </source>
</evidence>
<feature type="non-terminal residue" evidence="5">
    <location>
        <position position="58"/>
    </location>
</feature>
<sequence length="58" mass="6827">MEFSRSQSGNQVLTYLGYEYLYFRNNDGVLTWRCRLNRATKKCHSNIKTKNGTIVRPP</sequence>
<comment type="caution">
    <text evidence="5">The sequence shown here is derived from an EMBL/GenBank/DDBJ whole genome shotgun (WGS) entry which is preliminary data.</text>
</comment>
<reference evidence="5 6" key="1">
    <citation type="submission" date="2024-04" db="EMBL/GenBank/DDBJ databases">
        <authorList>
            <consortium name="Genoscope - CEA"/>
            <person name="William W."/>
        </authorList>
    </citation>
    <scope>NUCLEOTIDE SEQUENCE [LARGE SCALE GENOMIC DNA]</scope>
</reference>